<evidence type="ECO:0000313" key="3">
    <source>
        <dbReference type="Proteomes" id="UP000075320"/>
    </source>
</evidence>
<evidence type="ECO:0000313" key="2">
    <source>
        <dbReference type="EMBL" id="KYG64060.1"/>
    </source>
</evidence>
<dbReference type="AlphaFoldDB" id="A0A150WK39"/>
<reference evidence="2 3" key="1">
    <citation type="submission" date="2016-03" db="EMBL/GenBank/DDBJ databases">
        <authorList>
            <person name="Ploux O."/>
        </authorList>
    </citation>
    <scope>NUCLEOTIDE SEQUENCE [LARGE SCALE GENOMIC DNA]</scope>
    <source>
        <strain evidence="2 3">R0</strain>
    </source>
</reference>
<name>A0A150WK39_BDEBC</name>
<dbReference type="EMBL" id="LUKE01000003">
    <property type="protein sequence ID" value="KYG64060.1"/>
    <property type="molecule type" value="Genomic_DNA"/>
</dbReference>
<comment type="caution">
    <text evidence="2">The sequence shown here is derived from an EMBL/GenBank/DDBJ whole genome shotgun (WGS) entry which is preliminary data.</text>
</comment>
<accession>A0A150WK39</accession>
<feature type="chain" id="PRO_5007573055" description="SH3b domain-containing protein" evidence="1">
    <location>
        <begin position="21"/>
        <end position="452"/>
    </location>
</feature>
<feature type="signal peptide" evidence="1">
    <location>
        <begin position="1"/>
        <end position="20"/>
    </location>
</feature>
<dbReference type="SUPFAM" id="SSF110296">
    <property type="entry name" value="Oligoxyloglucan reducing end-specific cellobiohydrolase"/>
    <property type="match status" value="1"/>
</dbReference>
<keyword evidence="3" id="KW-1185">Reference proteome</keyword>
<dbReference type="RefSeq" id="WP_061836026.1">
    <property type="nucleotide sequence ID" value="NZ_LUKE01000003.1"/>
</dbReference>
<dbReference type="Proteomes" id="UP000075320">
    <property type="component" value="Unassembled WGS sequence"/>
</dbReference>
<organism evidence="2 3">
    <name type="scientific">Bdellovibrio bacteriovorus</name>
    <dbReference type="NCBI Taxonomy" id="959"/>
    <lineage>
        <taxon>Bacteria</taxon>
        <taxon>Pseudomonadati</taxon>
        <taxon>Bdellovibrionota</taxon>
        <taxon>Bdellovibrionia</taxon>
        <taxon>Bdellovibrionales</taxon>
        <taxon>Pseudobdellovibrionaceae</taxon>
        <taxon>Bdellovibrio</taxon>
    </lineage>
</organism>
<evidence type="ECO:0008006" key="4">
    <source>
        <dbReference type="Google" id="ProtNLM"/>
    </source>
</evidence>
<proteinExistence type="predicted"/>
<evidence type="ECO:0000256" key="1">
    <source>
        <dbReference type="SAM" id="SignalP"/>
    </source>
</evidence>
<keyword evidence="1" id="KW-0732">Signal</keyword>
<gene>
    <name evidence="2" type="ORF">AZI86_14750</name>
</gene>
<protein>
    <recommendedName>
        <fullName evidence="4">SH3b domain-containing protein</fullName>
    </recommendedName>
</protein>
<sequence length="452" mass="50703">MRSAFLFSLALVLGTSSSWAALSSDAGSAVSFYRSRLSPFPSGQASRTALENSLQRSENELSFRARWNHKEYGLESNQVLRSIQVARFVDAKMATAILNSANTGALRLKEIPANTTLEITETDDMWAKVKLGALTGWIPLHHLKNRHDDTGVFLNLVETALRPKPEATTQALLTIPRLQRIVPLEITKSFLKIQYQGQIGYADITQFVSRADFASLAYHPKKNWFTVIYRNNDMMIGQKGEVIPLKEIQGFVTPMNKGIVISSRDFNGPQIRSRVEIIKPEAYAWGVSKVDGHGEVFWKRKNLLLEEKPSSPNTLTTDELLKREIYSVAFESKSSVRGVVSSEGVYRTDDGLTWTQVPLFGKQNLPVSIHPNGAWFVGAYKSLDKGKTFDPFIRWDKLALAIEQAYHRNPKILRLTQIEALPNSQVQISVDTGGNKVKLKSLIGDIRWSVVR</sequence>